<keyword evidence="9" id="KW-1185">Reference proteome</keyword>
<reference evidence="8" key="1">
    <citation type="submission" date="2022-07" db="EMBL/GenBank/DDBJ databases">
        <authorList>
            <person name="Trinca V."/>
            <person name="Uliana J.V.C."/>
            <person name="Torres T.T."/>
            <person name="Ward R.J."/>
            <person name="Monesi N."/>
        </authorList>
    </citation>
    <scope>NUCLEOTIDE SEQUENCE</scope>
    <source>
        <strain evidence="8">HSMRA1968</strain>
        <tissue evidence="8">Whole embryos</tissue>
    </source>
</reference>
<comment type="caution">
    <text evidence="8">The sequence shown here is derived from an EMBL/GenBank/DDBJ whole genome shotgun (WGS) entry which is preliminary data.</text>
</comment>
<feature type="transmembrane region" description="Helical" evidence="6">
    <location>
        <begin position="34"/>
        <end position="56"/>
    </location>
</feature>
<feature type="transmembrane region" description="Helical" evidence="6">
    <location>
        <begin position="472"/>
        <end position="492"/>
    </location>
</feature>
<dbReference type="PANTHER" id="PTHR23510:SF3">
    <property type="entry name" value="MAJOR FACILITATOR SUPERFAMILY DOMAIN-CONTAINING PROTEIN 8"/>
    <property type="match status" value="1"/>
</dbReference>
<evidence type="ECO:0000256" key="2">
    <source>
        <dbReference type="ARBA" id="ARBA00022448"/>
    </source>
</evidence>
<dbReference type="Proteomes" id="UP001151699">
    <property type="component" value="Chromosome X"/>
</dbReference>
<gene>
    <name evidence="8" type="primary">mfsd8</name>
    <name evidence="8" type="ORF">Bhyg_10803</name>
</gene>
<evidence type="ECO:0000256" key="5">
    <source>
        <dbReference type="ARBA" id="ARBA00023136"/>
    </source>
</evidence>
<dbReference type="InterPro" id="IPR036259">
    <property type="entry name" value="MFS_trans_sf"/>
</dbReference>
<accession>A0A9Q0RXR1</accession>
<dbReference type="PANTHER" id="PTHR23510">
    <property type="entry name" value="INNER MEMBRANE TRANSPORT PROTEIN YAJR"/>
    <property type="match status" value="1"/>
</dbReference>
<name>A0A9Q0RXR1_9DIPT</name>
<dbReference type="CDD" id="cd17326">
    <property type="entry name" value="MFS_MFSD8"/>
    <property type="match status" value="1"/>
</dbReference>
<evidence type="ECO:0000256" key="6">
    <source>
        <dbReference type="SAM" id="Phobius"/>
    </source>
</evidence>
<protein>
    <submittedName>
        <fullName evidence="8">Major facilitator superfamily domain-containing protein 8</fullName>
    </submittedName>
</protein>
<feature type="transmembrane region" description="Helical" evidence="6">
    <location>
        <begin position="97"/>
        <end position="116"/>
    </location>
</feature>
<keyword evidence="3 6" id="KW-0812">Transmembrane</keyword>
<evidence type="ECO:0000259" key="7">
    <source>
        <dbReference type="PROSITE" id="PS50850"/>
    </source>
</evidence>
<evidence type="ECO:0000313" key="8">
    <source>
        <dbReference type="EMBL" id="KAJ6638070.1"/>
    </source>
</evidence>
<evidence type="ECO:0000313" key="9">
    <source>
        <dbReference type="Proteomes" id="UP001151699"/>
    </source>
</evidence>
<dbReference type="GO" id="GO:0012505">
    <property type="term" value="C:endomembrane system"/>
    <property type="evidence" value="ECO:0007669"/>
    <property type="project" value="UniProtKB-SubCell"/>
</dbReference>
<keyword evidence="2" id="KW-0813">Transport</keyword>
<comment type="subcellular location">
    <subcellularLocation>
        <location evidence="1">Endomembrane system</location>
        <topology evidence="1">Multi-pass membrane protein</topology>
    </subcellularLocation>
</comment>
<evidence type="ECO:0000256" key="4">
    <source>
        <dbReference type="ARBA" id="ARBA00022989"/>
    </source>
</evidence>
<organism evidence="8 9">
    <name type="scientific">Pseudolycoriella hygida</name>
    <dbReference type="NCBI Taxonomy" id="35572"/>
    <lineage>
        <taxon>Eukaryota</taxon>
        <taxon>Metazoa</taxon>
        <taxon>Ecdysozoa</taxon>
        <taxon>Arthropoda</taxon>
        <taxon>Hexapoda</taxon>
        <taxon>Insecta</taxon>
        <taxon>Pterygota</taxon>
        <taxon>Neoptera</taxon>
        <taxon>Endopterygota</taxon>
        <taxon>Diptera</taxon>
        <taxon>Nematocera</taxon>
        <taxon>Sciaroidea</taxon>
        <taxon>Sciaridae</taxon>
        <taxon>Pseudolycoriella</taxon>
    </lineage>
</organism>
<feature type="transmembrane region" description="Helical" evidence="6">
    <location>
        <begin position="410"/>
        <end position="431"/>
    </location>
</feature>
<dbReference type="PROSITE" id="PS50850">
    <property type="entry name" value="MFS"/>
    <property type="match status" value="1"/>
</dbReference>
<dbReference type="Gene3D" id="1.20.1250.20">
    <property type="entry name" value="MFS general substrate transporter like domains"/>
    <property type="match status" value="2"/>
</dbReference>
<keyword evidence="4 6" id="KW-1133">Transmembrane helix</keyword>
<dbReference type="EMBL" id="WJQU01000003">
    <property type="protein sequence ID" value="KAJ6638070.1"/>
    <property type="molecule type" value="Genomic_DNA"/>
</dbReference>
<dbReference type="InterPro" id="IPR051068">
    <property type="entry name" value="MFS_Domain-Containing_Protein"/>
</dbReference>
<keyword evidence="5 6" id="KW-0472">Membrane</keyword>
<feature type="transmembrane region" description="Helical" evidence="6">
    <location>
        <begin position="128"/>
        <end position="151"/>
    </location>
</feature>
<dbReference type="AlphaFoldDB" id="A0A9Q0RXR1"/>
<feature type="transmembrane region" description="Helical" evidence="6">
    <location>
        <begin position="443"/>
        <end position="466"/>
    </location>
</feature>
<feature type="transmembrane region" description="Helical" evidence="6">
    <location>
        <begin position="295"/>
        <end position="316"/>
    </location>
</feature>
<dbReference type="InterPro" id="IPR020846">
    <property type="entry name" value="MFS_dom"/>
</dbReference>
<dbReference type="GO" id="GO:0022857">
    <property type="term" value="F:transmembrane transporter activity"/>
    <property type="evidence" value="ECO:0007669"/>
    <property type="project" value="InterPro"/>
</dbReference>
<evidence type="ECO:0000256" key="1">
    <source>
        <dbReference type="ARBA" id="ARBA00004127"/>
    </source>
</evidence>
<feature type="transmembrane region" description="Helical" evidence="6">
    <location>
        <begin position="204"/>
        <end position="225"/>
    </location>
</feature>
<dbReference type="OrthoDB" id="370281at2759"/>
<feature type="transmembrane region" description="Helical" evidence="6">
    <location>
        <begin position="255"/>
        <end position="275"/>
    </location>
</feature>
<feature type="domain" description="Major facilitator superfamily (MFS) profile" evidence="7">
    <location>
        <begin position="31"/>
        <end position="497"/>
    </location>
</feature>
<dbReference type="SUPFAM" id="SSF103473">
    <property type="entry name" value="MFS general substrate transporter"/>
    <property type="match status" value="1"/>
</dbReference>
<sequence>MDKIRKLFKIRGNVPDDGLETEAEYSSRWLSIRIIYFTMFLMSLGFSVVLTGVWPFLDKLDPNAGKEFMGYVVASNPFGQMLFSPLFGYWGNKIKSVRIPLFCSIAIFCVASGIYSTLEYFPKETVKYWMLISRFLVGVGSANITLCRSYLSDSTRLAERTGAVSMVSLAQVLGFIVGPALQAVVTPLGDKGLSILPGLNMYTAAGWINVFMAIGNFCLFLPIFFKEKSIAAKEIMKLQGKQTEKETWKGIKPDYFACWTLIIAFFVLVFNFVLLETIGTSLTMDQFAWTKSETLTYMGILMSVGALIAIVTFAGMGPLCKVFEERSVLIWGGFLLMAIGRILYIPYGDQYPQMAINSSIISTNSNNSNLTLDGGSSVGDNSTLSFETVGCPLSQKWCLTTPALTMTQFLLGYFLTCVGYPIGVTLIQTIFSKMLGPRPQGVWMGMITGSGCLSRIMGPVCVGYVYTRHGTYATFGFTTVMMVVALLWLLIFRDKLLVPEVGKRVDVEMDEIVEENVRLTNDGVNGSKKIEIIASK</sequence>
<proteinExistence type="predicted"/>
<dbReference type="InterPro" id="IPR011701">
    <property type="entry name" value="MFS"/>
</dbReference>
<feature type="transmembrane region" description="Helical" evidence="6">
    <location>
        <begin position="328"/>
        <end position="347"/>
    </location>
</feature>
<evidence type="ECO:0000256" key="3">
    <source>
        <dbReference type="ARBA" id="ARBA00022692"/>
    </source>
</evidence>
<feature type="transmembrane region" description="Helical" evidence="6">
    <location>
        <begin position="163"/>
        <end position="184"/>
    </location>
</feature>
<feature type="transmembrane region" description="Helical" evidence="6">
    <location>
        <begin position="68"/>
        <end position="90"/>
    </location>
</feature>
<dbReference type="GO" id="GO:0005765">
    <property type="term" value="C:lysosomal membrane"/>
    <property type="evidence" value="ECO:0007669"/>
    <property type="project" value="TreeGrafter"/>
</dbReference>
<dbReference type="Pfam" id="PF07690">
    <property type="entry name" value="MFS_1"/>
    <property type="match status" value="2"/>
</dbReference>